<evidence type="ECO:0000259" key="2">
    <source>
        <dbReference type="PROSITE" id="PS50937"/>
    </source>
</evidence>
<comment type="caution">
    <text evidence="3">The sequence shown here is derived from an EMBL/GenBank/DDBJ whole genome shotgun (WGS) entry which is preliminary data.</text>
</comment>
<dbReference type="AlphaFoldDB" id="A0A852X679"/>
<dbReference type="PROSITE" id="PS00552">
    <property type="entry name" value="HTH_MERR_1"/>
    <property type="match status" value="1"/>
</dbReference>
<proteinExistence type="predicted"/>
<dbReference type="CDD" id="cd01109">
    <property type="entry name" value="HTH_YyaN"/>
    <property type="match status" value="1"/>
</dbReference>
<dbReference type="GO" id="GO:0003700">
    <property type="term" value="F:DNA-binding transcription factor activity"/>
    <property type="evidence" value="ECO:0007669"/>
    <property type="project" value="InterPro"/>
</dbReference>
<evidence type="ECO:0000313" key="3">
    <source>
        <dbReference type="EMBL" id="NYG37937.1"/>
    </source>
</evidence>
<dbReference type="PANTHER" id="PTHR30204:SF98">
    <property type="entry name" value="HTH-TYPE TRANSCRIPTIONAL REGULATOR ADHR"/>
    <property type="match status" value="1"/>
</dbReference>
<protein>
    <submittedName>
        <fullName evidence="3">DNA-binding transcriptional MerR regulator</fullName>
    </submittedName>
</protein>
<dbReference type="SMART" id="SM00422">
    <property type="entry name" value="HTH_MERR"/>
    <property type="match status" value="1"/>
</dbReference>
<gene>
    <name evidence="3" type="ORF">BJY28_002406</name>
</gene>
<evidence type="ECO:0000313" key="4">
    <source>
        <dbReference type="Proteomes" id="UP000592181"/>
    </source>
</evidence>
<keyword evidence="1 3" id="KW-0238">DNA-binding</keyword>
<name>A0A852X679_9MICO</name>
<dbReference type="Proteomes" id="UP000592181">
    <property type="component" value="Unassembled WGS sequence"/>
</dbReference>
<dbReference type="SUPFAM" id="SSF46955">
    <property type="entry name" value="Putative DNA-binding domain"/>
    <property type="match status" value="1"/>
</dbReference>
<dbReference type="InterPro" id="IPR047057">
    <property type="entry name" value="MerR_fam"/>
</dbReference>
<sequence>MSTSITAPDALGIAEVAATTGLSQDTLRWYEKEGLVPPVARDHAGRRRYDEATLRIIQLIVRLRRTGMPLAEIRSFGEMYLEGAASHSRRMALLTEHRTRVLEQLDQLRGDLAAVEDKIGHYAHLVDAGLDCDECLITDPTILTQQRSTT</sequence>
<dbReference type="RefSeq" id="WP_179463224.1">
    <property type="nucleotide sequence ID" value="NZ_JACBZX010000001.1"/>
</dbReference>
<dbReference type="EMBL" id="JACBZX010000001">
    <property type="protein sequence ID" value="NYG37937.1"/>
    <property type="molecule type" value="Genomic_DNA"/>
</dbReference>
<dbReference type="InterPro" id="IPR009061">
    <property type="entry name" value="DNA-bd_dom_put_sf"/>
</dbReference>
<dbReference type="PRINTS" id="PR00040">
    <property type="entry name" value="HTHMERR"/>
</dbReference>
<accession>A0A852X679</accession>
<dbReference type="PROSITE" id="PS50937">
    <property type="entry name" value="HTH_MERR_2"/>
    <property type="match status" value="1"/>
</dbReference>
<dbReference type="PANTHER" id="PTHR30204">
    <property type="entry name" value="REDOX-CYCLING DRUG-SENSING TRANSCRIPTIONAL ACTIVATOR SOXR"/>
    <property type="match status" value="1"/>
</dbReference>
<dbReference type="Pfam" id="PF13411">
    <property type="entry name" value="MerR_1"/>
    <property type="match status" value="1"/>
</dbReference>
<feature type="domain" description="HTH merR-type" evidence="2">
    <location>
        <begin position="10"/>
        <end position="79"/>
    </location>
</feature>
<dbReference type="InterPro" id="IPR000551">
    <property type="entry name" value="MerR-type_HTH_dom"/>
</dbReference>
<dbReference type="GO" id="GO:0003677">
    <property type="term" value="F:DNA binding"/>
    <property type="evidence" value="ECO:0007669"/>
    <property type="project" value="UniProtKB-KW"/>
</dbReference>
<keyword evidence="4" id="KW-1185">Reference proteome</keyword>
<evidence type="ECO:0000256" key="1">
    <source>
        <dbReference type="ARBA" id="ARBA00023125"/>
    </source>
</evidence>
<organism evidence="3 4">
    <name type="scientific">Janibacter alkaliphilus</name>
    <dbReference type="NCBI Taxonomy" id="1069963"/>
    <lineage>
        <taxon>Bacteria</taxon>
        <taxon>Bacillati</taxon>
        <taxon>Actinomycetota</taxon>
        <taxon>Actinomycetes</taxon>
        <taxon>Micrococcales</taxon>
        <taxon>Intrasporangiaceae</taxon>
        <taxon>Janibacter</taxon>
    </lineage>
</organism>
<reference evidence="3 4" key="1">
    <citation type="submission" date="2020-07" db="EMBL/GenBank/DDBJ databases">
        <title>Sequencing the genomes of 1000 actinobacteria strains.</title>
        <authorList>
            <person name="Klenk H.-P."/>
        </authorList>
    </citation>
    <scope>NUCLEOTIDE SEQUENCE [LARGE SCALE GENOMIC DNA]</scope>
    <source>
        <strain evidence="3 4">DSM 24723</strain>
    </source>
</reference>
<dbReference type="Gene3D" id="1.10.1660.10">
    <property type="match status" value="1"/>
</dbReference>